<keyword evidence="3" id="KW-1185">Reference proteome</keyword>
<reference evidence="3" key="2">
    <citation type="submission" date="2015-01" db="EMBL/GenBank/DDBJ databases">
        <title>Evolutionary Origins and Diversification of the Mycorrhizal Mutualists.</title>
        <authorList>
            <consortium name="DOE Joint Genome Institute"/>
            <consortium name="Mycorrhizal Genomics Consortium"/>
            <person name="Kohler A."/>
            <person name="Kuo A."/>
            <person name="Nagy L.G."/>
            <person name="Floudas D."/>
            <person name="Copeland A."/>
            <person name="Barry K.W."/>
            <person name="Cichocki N."/>
            <person name="Veneault-Fourrey C."/>
            <person name="LaButti K."/>
            <person name="Lindquist E.A."/>
            <person name="Lipzen A."/>
            <person name="Lundell T."/>
            <person name="Morin E."/>
            <person name="Murat C."/>
            <person name="Riley R."/>
            <person name="Ohm R."/>
            <person name="Sun H."/>
            <person name="Tunlid A."/>
            <person name="Henrissat B."/>
            <person name="Grigoriev I.V."/>
            <person name="Hibbett D.S."/>
            <person name="Martin F."/>
        </authorList>
    </citation>
    <scope>NUCLEOTIDE SEQUENCE [LARGE SCALE GENOMIC DNA]</scope>
    <source>
        <strain evidence="3">Marx 270</strain>
    </source>
</reference>
<dbReference type="GO" id="GO:0005634">
    <property type="term" value="C:nucleus"/>
    <property type="evidence" value="ECO:0007669"/>
    <property type="project" value="TreeGrafter"/>
</dbReference>
<evidence type="ECO:0000313" key="2">
    <source>
        <dbReference type="EMBL" id="KIN93543.1"/>
    </source>
</evidence>
<dbReference type="GO" id="GO:0003677">
    <property type="term" value="F:DNA binding"/>
    <property type="evidence" value="ECO:0007669"/>
    <property type="project" value="TreeGrafter"/>
</dbReference>
<dbReference type="EMBL" id="KN832158">
    <property type="protein sequence ID" value="KIN93543.1"/>
    <property type="molecule type" value="Genomic_DNA"/>
</dbReference>
<dbReference type="Pfam" id="PF03184">
    <property type="entry name" value="DDE_1"/>
    <property type="match status" value="1"/>
</dbReference>
<evidence type="ECO:0000259" key="1">
    <source>
        <dbReference type="Pfam" id="PF03184"/>
    </source>
</evidence>
<dbReference type="AlphaFoldDB" id="A0A0C3ND84"/>
<dbReference type="Proteomes" id="UP000054217">
    <property type="component" value="Unassembled WGS sequence"/>
</dbReference>
<dbReference type="OrthoDB" id="162969at2759"/>
<organism evidence="2 3">
    <name type="scientific">Pisolithus tinctorius Marx 270</name>
    <dbReference type="NCBI Taxonomy" id="870435"/>
    <lineage>
        <taxon>Eukaryota</taxon>
        <taxon>Fungi</taxon>
        <taxon>Dikarya</taxon>
        <taxon>Basidiomycota</taxon>
        <taxon>Agaricomycotina</taxon>
        <taxon>Agaricomycetes</taxon>
        <taxon>Agaricomycetidae</taxon>
        <taxon>Boletales</taxon>
        <taxon>Sclerodermatineae</taxon>
        <taxon>Pisolithaceae</taxon>
        <taxon>Pisolithus</taxon>
    </lineage>
</organism>
<proteinExistence type="predicted"/>
<feature type="domain" description="DDE-1" evidence="1">
    <location>
        <begin position="104"/>
        <end position="160"/>
    </location>
</feature>
<gene>
    <name evidence="2" type="ORF">M404DRAFT_170998</name>
</gene>
<accession>A0A0C3ND84</accession>
<dbReference type="STRING" id="870435.A0A0C3ND84"/>
<name>A0A0C3ND84_PISTI</name>
<dbReference type="PANTHER" id="PTHR19303">
    <property type="entry name" value="TRANSPOSON"/>
    <property type="match status" value="1"/>
</dbReference>
<reference evidence="2 3" key="1">
    <citation type="submission" date="2014-04" db="EMBL/GenBank/DDBJ databases">
        <authorList>
            <consortium name="DOE Joint Genome Institute"/>
            <person name="Kuo A."/>
            <person name="Kohler A."/>
            <person name="Costa M.D."/>
            <person name="Nagy L.G."/>
            <person name="Floudas D."/>
            <person name="Copeland A."/>
            <person name="Barry K.W."/>
            <person name="Cichocki N."/>
            <person name="Veneault-Fourrey C."/>
            <person name="LaButti K."/>
            <person name="Lindquist E.A."/>
            <person name="Lipzen A."/>
            <person name="Lundell T."/>
            <person name="Morin E."/>
            <person name="Murat C."/>
            <person name="Sun H."/>
            <person name="Tunlid A."/>
            <person name="Henrissat B."/>
            <person name="Grigoriev I.V."/>
            <person name="Hibbett D.S."/>
            <person name="Martin F."/>
            <person name="Nordberg H.P."/>
            <person name="Cantor M.N."/>
            <person name="Hua S.X."/>
        </authorList>
    </citation>
    <scope>NUCLEOTIDE SEQUENCE [LARGE SCALE GENOMIC DNA]</scope>
    <source>
        <strain evidence="2 3">Marx 270</strain>
    </source>
</reference>
<dbReference type="InParanoid" id="A0A0C3ND84"/>
<sequence length="160" mass="18899">MLREKRKRFEEELQIPQNERLAGDGWLQSFCNTYKIWEHHLHGEAGSVDTTAVNVEQERCKKILAQYAPRDRWNFDETALFPYAPPDRSLATKQMSRKKKDKFHITIGFACNADGSEKLEPFFIGRAKKPRCFKKQGPEERGFCYRYNKKAWMTADLFEE</sequence>
<dbReference type="InterPro" id="IPR004875">
    <property type="entry name" value="DDE_SF_endonuclease_dom"/>
</dbReference>
<evidence type="ECO:0000313" key="3">
    <source>
        <dbReference type="Proteomes" id="UP000054217"/>
    </source>
</evidence>
<dbReference type="HOGENOM" id="CLU_018294_5_2_1"/>
<protein>
    <recommendedName>
        <fullName evidence="1">DDE-1 domain-containing protein</fullName>
    </recommendedName>
</protein>
<dbReference type="PANTHER" id="PTHR19303:SF73">
    <property type="entry name" value="PROTEIN PDC2"/>
    <property type="match status" value="1"/>
</dbReference>
<dbReference type="InterPro" id="IPR050863">
    <property type="entry name" value="CenT-Element_Derived"/>
</dbReference>